<dbReference type="GO" id="GO:0006270">
    <property type="term" value="P:DNA replication initiation"/>
    <property type="evidence" value="ECO:0007669"/>
    <property type="project" value="TreeGrafter"/>
</dbReference>
<dbReference type="PANTHER" id="PTHR30050">
    <property type="entry name" value="CHROMOSOMAL REPLICATION INITIATOR PROTEIN DNAA"/>
    <property type="match status" value="1"/>
</dbReference>
<evidence type="ECO:0000259" key="1">
    <source>
        <dbReference type="Pfam" id="PF22688"/>
    </source>
</evidence>
<sequence length="223" mass="23796">MIDPLPLKHPRLPGLGRDDFVIAPSNAVALAMIDGWRSWPGDKLVVTGPPGSGKTHLAHIWAAQSGARIVAARDLDSDSVPALAEGPLAVEDADRIGGTAAENALFHLHNLMKAQGHPLLLTGALAVGGWPLTLPDLKSRLQGAQSAVLDLPDDTLLTALLAKQFGERQLNVPPAVLAYLVRHMDRSFDTARRVVSALDRASLAERRAINVPLARQVLEEIAE</sequence>
<dbReference type="STRING" id="517719.SAMN05421762_2945"/>
<organism evidence="2 3">
    <name type="scientific">Pseudooceanicola nitratireducens</name>
    <dbReference type="NCBI Taxonomy" id="517719"/>
    <lineage>
        <taxon>Bacteria</taxon>
        <taxon>Pseudomonadati</taxon>
        <taxon>Pseudomonadota</taxon>
        <taxon>Alphaproteobacteria</taxon>
        <taxon>Rhodobacterales</taxon>
        <taxon>Paracoccaceae</taxon>
        <taxon>Pseudooceanicola</taxon>
    </lineage>
</organism>
<accession>A0A1I1NFQ3</accession>
<dbReference type="AlphaFoldDB" id="A0A1I1NFQ3"/>
<dbReference type="InterPro" id="IPR027417">
    <property type="entry name" value="P-loop_NTPase"/>
</dbReference>
<proteinExistence type="predicted"/>
<dbReference type="RefSeq" id="WP_093446480.1">
    <property type="nucleotide sequence ID" value="NZ_BAABWI010000002.1"/>
</dbReference>
<dbReference type="EMBL" id="FOLX01000001">
    <property type="protein sequence ID" value="SFC96315.1"/>
    <property type="molecule type" value="Genomic_DNA"/>
</dbReference>
<feature type="domain" description="Hda lid" evidence="1">
    <location>
        <begin position="158"/>
        <end position="218"/>
    </location>
</feature>
<gene>
    <name evidence="2" type="ORF">SAMN05421762_2945</name>
</gene>
<dbReference type="Proteomes" id="UP000231644">
    <property type="component" value="Unassembled WGS sequence"/>
</dbReference>
<dbReference type="Gene3D" id="3.40.50.300">
    <property type="entry name" value="P-loop containing nucleotide triphosphate hydrolases"/>
    <property type="match status" value="1"/>
</dbReference>
<dbReference type="GO" id="GO:0003688">
    <property type="term" value="F:DNA replication origin binding"/>
    <property type="evidence" value="ECO:0007669"/>
    <property type="project" value="TreeGrafter"/>
</dbReference>
<dbReference type="InterPro" id="IPR055199">
    <property type="entry name" value="Hda_lid"/>
</dbReference>
<dbReference type="SUPFAM" id="SSF52540">
    <property type="entry name" value="P-loop containing nucleoside triphosphate hydrolases"/>
    <property type="match status" value="1"/>
</dbReference>
<dbReference type="OrthoDB" id="7390113at2"/>
<dbReference type="Pfam" id="PF22688">
    <property type="entry name" value="Hda_lid"/>
    <property type="match status" value="1"/>
</dbReference>
<name>A0A1I1NFQ3_9RHOB</name>
<keyword evidence="3" id="KW-1185">Reference proteome</keyword>
<evidence type="ECO:0000313" key="3">
    <source>
        <dbReference type="Proteomes" id="UP000231644"/>
    </source>
</evidence>
<dbReference type="PANTHER" id="PTHR30050:SF5">
    <property type="entry name" value="DNAA REGULATORY INACTIVATOR HDA"/>
    <property type="match status" value="1"/>
</dbReference>
<reference evidence="2 3" key="1">
    <citation type="submission" date="2016-10" db="EMBL/GenBank/DDBJ databases">
        <authorList>
            <person name="de Groot N.N."/>
        </authorList>
    </citation>
    <scope>NUCLEOTIDE SEQUENCE [LARGE SCALE GENOMIC DNA]</scope>
    <source>
        <strain evidence="2 3">DSM 29619</strain>
    </source>
</reference>
<protein>
    <recommendedName>
        <fullName evidence="1">Hda lid domain-containing protein</fullName>
    </recommendedName>
</protein>
<dbReference type="Gene3D" id="1.10.8.60">
    <property type="match status" value="1"/>
</dbReference>
<dbReference type="GO" id="GO:0005886">
    <property type="term" value="C:plasma membrane"/>
    <property type="evidence" value="ECO:0007669"/>
    <property type="project" value="TreeGrafter"/>
</dbReference>
<evidence type="ECO:0000313" key="2">
    <source>
        <dbReference type="EMBL" id="SFC96315.1"/>
    </source>
</evidence>